<dbReference type="InterPro" id="IPR000504">
    <property type="entry name" value="RRM_dom"/>
</dbReference>
<organism evidence="5 6">
    <name type="scientific">Phycomyces blakesleeanus</name>
    <dbReference type="NCBI Taxonomy" id="4837"/>
    <lineage>
        <taxon>Eukaryota</taxon>
        <taxon>Fungi</taxon>
        <taxon>Fungi incertae sedis</taxon>
        <taxon>Mucoromycota</taxon>
        <taxon>Mucoromycotina</taxon>
        <taxon>Mucoromycetes</taxon>
        <taxon>Mucorales</taxon>
        <taxon>Phycomycetaceae</taxon>
        <taxon>Phycomyces</taxon>
    </lineage>
</organism>
<comment type="caution">
    <text evidence="5">The sequence shown here is derived from an EMBL/GenBank/DDBJ whole genome shotgun (WGS) entry which is preliminary data.</text>
</comment>
<gene>
    <name evidence="5" type="ORF">J3Q64DRAFT_1704478</name>
</gene>
<dbReference type="Gene3D" id="3.30.70.330">
    <property type="match status" value="2"/>
</dbReference>
<dbReference type="EMBL" id="JBCLYO010000042">
    <property type="protein sequence ID" value="KAL0074423.1"/>
    <property type="molecule type" value="Genomic_DNA"/>
</dbReference>
<evidence type="ECO:0000256" key="1">
    <source>
        <dbReference type="ARBA" id="ARBA00022884"/>
    </source>
</evidence>
<dbReference type="InterPro" id="IPR035979">
    <property type="entry name" value="RBD_domain_sf"/>
</dbReference>
<accession>A0ABR3AJL1</accession>
<proteinExistence type="predicted"/>
<dbReference type="PROSITE" id="PS50102">
    <property type="entry name" value="RRM"/>
    <property type="match status" value="2"/>
</dbReference>
<evidence type="ECO:0000256" key="2">
    <source>
        <dbReference type="PROSITE-ProRule" id="PRU00176"/>
    </source>
</evidence>
<dbReference type="Pfam" id="PF00076">
    <property type="entry name" value="RRM_1"/>
    <property type="match status" value="2"/>
</dbReference>
<dbReference type="Proteomes" id="UP001448207">
    <property type="component" value="Unassembled WGS sequence"/>
</dbReference>
<feature type="compositionally biased region" description="Basic residues" evidence="3">
    <location>
        <begin position="193"/>
        <end position="215"/>
    </location>
</feature>
<protein>
    <recommendedName>
        <fullName evidence="4">RRM domain-containing protein</fullName>
    </recommendedName>
</protein>
<feature type="region of interest" description="Disordered" evidence="3">
    <location>
        <begin position="180"/>
        <end position="332"/>
    </location>
</feature>
<evidence type="ECO:0000313" key="6">
    <source>
        <dbReference type="Proteomes" id="UP001448207"/>
    </source>
</evidence>
<keyword evidence="1 2" id="KW-0694">RNA-binding</keyword>
<feature type="domain" description="RRM" evidence="4">
    <location>
        <begin position="3"/>
        <end position="73"/>
    </location>
</feature>
<feature type="compositionally biased region" description="Basic and acidic residues" evidence="3">
    <location>
        <begin position="319"/>
        <end position="332"/>
    </location>
</feature>
<feature type="compositionally biased region" description="Acidic residues" evidence="3">
    <location>
        <begin position="298"/>
        <end position="315"/>
    </location>
</feature>
<name>A0ABR3AJL1_PHYBL</name>
<feature type="region of interest" description="Disordered" evidence="3">
    <location>
        <begin position="77"/>
        <end position="98"/>
    </location>
</feature>
<dbReference type="PANTHER" id="PTHR23003:SF51">
    <property type="entry name" value="SERINE-ARGININE PROTEIN 55"/>
    <property type="match status" value="1"/>
</dbReference>
<reference evidence="5 6" key="1">
    <citation type="submission" date="2024-04" db="EMBL/GenBank/DDBJ databases">
        <title>Symmetric and asymmetric DNA N6-adenine methylation regulates different biological responses in Mucorales.</title>
        <authorList>
            <consortium name="Lawrence Berkeley National Laboratory"/>
            <person name="Lax C."/>
            <person name="Mondo S.J."/>
            <person name="Osorio-Concepcion M."/>
            <person name="Muszewska A."/>
            <person name="Corrochano-Luque M."/>
            <person name="Gutierrez G."/>
            <person name="Riley R."/>
            <person name="Lipzen A."/>
            <person name="Guo J."/>
            <person name="Hundley H."/>
            <person name="Amirebrahimi M."/>
            <person name="Ng V."/>
            <person name="Lorenzo-Gutierrez D."/>
            <person name="Binder U."/>
            <person name="Yang J."/>
            <person name="Song Y."/>
            <person name="Canovas D."/>
            <person name="Navarro E."/>
            <person name="Freitag M."/>
            <person name="Gabaldon T."/>
            <person name="Grigoriev I.V."/>
            <person name="Corrochano L.M."/>
            <person name="Nicolas F.E."/>
            <person name="Garre V."/>
        </authorList>
    </citation>
    <scope>NUCLEOTIDE SEQUENCE [LARGE SCALE GENOMIC DNA]</scope>
    <source>
        <strain evidence="5 6">L51</strain>
    </source>
</reference>
<evidence type="ECO:0000256" key="3">
    <source>
        <dbReference type="SAM" id="MobiDB-lite"/>
    </source>
</evidence>
<feature type="compositionally biased region" description="Basic and acidic residues" evidence="3">
    <location>
        <begin position="274"/>
        <end position="289"/>
    </location>
</feature>
<dbReference type="PANTHER" id="PTHR23003">
    <property type="entry name" value="RNA RECOGNITION MOTIF RRM DOMAIN CONTAINING PROTEIN"/>
    <property type="match status" value="1"/>
</dbReference>
<dbReference type="SUPFAM" id="SSF54928">
    <property type="entry name" value="RNA-binding domain, RBD"/>
    <property type="match status" value="1"/>
</dbReference>
<keyword evidence="6" id="KW-1185">Reference proteome</keyword>
<evidence type="ECO:0000313" key="5">
    <source>
        <dbReference type="EMBL" id="KAL0074423.1"/>
    </source>
</evidence>
<dbReference type="SMART" id="SM00360">
    <property type="entry name" value="RRM"/>
    <property type="match status" value="2"/>
</dbReference>
<feature type="domain" description="RRM" evidence="4">
    <location>
        <begin position="132"/>
        <end position="191"/>
    </location>
</feature>
<dbReference type="InterPro" id="IPR050374">
    <property type="entry name" value="RRT5_SRSF_SR"/>
</dbReference>
<dbReference type="InterPro" id="IPR012677">
    <property type="entry name" value="Nucleotide-bd_a/b_plait_sf"/>
</dbReference>
<feature type="compositionally biased region" description="Basic residues" evidence="3">
    <location>
        <begin position="223"/>
        <end position="264"/>
    </location>
</feature>
<evidence type="ECO:0000259" key="4">
    <source>
        <dbReference type="PROSITE" id="PS50102"/>
    </source>
</evidence>
<sequence length="332" mass="38904">MGYRVYVGRLSHDATKEDLEGLFKKYGKLLDVTVKTGFGFVEFSDKIDAEDAVHDINDTRFLGQRIVVELAMNRRRDDRRDDRRSDRQRSVPCDRQEHTSQDNLAAPFLLLWRFWKLNALPIFFFLGFHGMKDLKDYMKKAGHVAFADVLKGRNGEGVVEFSKREDMKYALRKLDDGRLNGQRISLHEPSRSSRSRRDRSSSRSRRNRSSSRSRRDRSSSPSRSRRDRSSSRHRNSSRSHRNRSSSRSRSPRRRSRHDRSKSRSVSRSPSPSRHSREDRREDRSRRRSESPVARSPRDEEEDLVREATPLEEEPIETAPESKRASSVDSRDE</sequence>